<accession>A0A239CCV3</accession>
<protein>
    <submittedName>
        <fullName evidence="1">Uncharacterized protein</fullName>
    </submittedName>
</protein>
<proteinExistence type="predicted"/>
<dbReference type="RefSeq" id="WP_212668441.1">
    <property type="nucleotide sequence ID" value="NZ_FZOK01000004.1"/>
</dbReference>
<reference evidence="2" key="1">
    <citation type="submission" date="2017-06" db="EMBL/GenBank/DDBJ databases">
        <authorList>
            <person name="Varghese N."/>
            <person name="Submissions S."/>
        </authorList>
    </citation>
    <scope>NUCLEOTIDE SEQUENCE [LARGE SCALE GENOMIC DNA]</scope>
    <source>
        <strain evidence="2">5C</strain>
    </source>
</reference>
<name>A0A239CCV3_9BACT</name>
<gene>
    <name evidence="1" type="ORF">SAMN06295967_104187</name>
</gene>
<evidence type="ECO:0000313" key="2">
    <source>
        <dbReference type="Proteomes" id="UP000198480"/>
    </source>
</evidence>
<dbReference type="AlphaFoldDB" id="A0A239CCV3"/>
<organism evidence="1 2">
    <name type="scientific">Belliella buryatensis</name>
    <dbReference type="NCBI Taxonomy" id="1500549"/>
    <lineage>
        <taxon>Bacteria</taxon>
        <taxon>Pseudomonadati</taxon>
        <taxon>Bacteroidota</taxon>
        <taxon>Cytophagia</taxon>
        <taxon>Cytophagales</taxon>
        <taxon>Cyclobacteriaceae</taxon>
        <taxon>Belliella</taxon>
    </lineage>
</organism>
<dbReference type="Proteomes" id="UP000198480">
    <property type="component" value="Unassembled WGS sequence"/>
</dbReference>
<sequence length="125" mass="15213">MIRKWDYTENGKHINPSKKNLKRQILTLHRKLKKKDKIWTEYSIEKDRDGNKNHIHLLLHYTDKENLYQHLSRFIGNGEWKKREMGLNVFDECNGKYGLIHTEPIEDEWKYRGYINKKEQSTTLI</sequence>
<evidence type="ECO:0000313" key="1">
    <source>
        <dbReference type="EMBL" id="SNS17461.1"/>
    </source>
</evidence>
<keyword evidence="2" id="KW-1185">Reference proteome</keyword>
<dbReference type="EMBL" id="FZOK01000004">
    <property type="protein sequence ID" value="SNS17461.1"/>
    <property type="molecule type" value="Genomic_DNA"/>
</dbReference>